<dbReference type="InterPro" id="IPR022740">
    <property type="entry name" value="Polyphenol_oxidase_C"/>
</dbReference>
<gene>
    <name evidence="11 12" type="primary">LOC110417942</name>
</gene>
<feature type="signal peptide" evidence="8">
    <location>
        <begin position="1"/>
        <end position="23"/>
    </location>
</feature>
<keyword evidence="10" id="KW-1185">Reference proteome</keyword>
<evidence type="ECO:0000256" key="5">
    <source>
        <dbReference type="ARBA" id="ARBA00023002"/>
    </source>
</evidence>
<dbReference type="SUPFAM" id="SSF48056">
    <property type="entry name" value="Di-copper centre-containing domain"/>
    <property type="match status" value="1"/>
</dbReference>
<proteinExistence type="inferred from homology"/>
<organism evidence="10 12">
    <name type="scientific">Herrania umbratica</name>
    <dbReference type="NCBI Taxonomy" id="108875"/>
    <lineage>
        <taxon>Eukaryota</taxon>
        <taxon>Viridiplantae</taxon>
        <taxon>Streptophyta</taxon>
        <taxon>Embryophyta</taxon>
        <taxon>Tracheophyta</taxon>
        <taxon>Spermatophyta</taxon>
        <taxon>Magnoliopsida</taxon>
        <taxon>eudicotyledons</taxon>
        <taxon>Gunneridae</taxon>
        <taxon>Pentapetalae</taxon>
        <taxon>rosids</taxon>
        <taxon>malvids</taxon>
        <taxon>Malvales</taxon>
        <taxon>Malvaceae</taxon>
        <taxon>Byttnerioideae</taxon>
        <taxon>Herrania</taxon>
    </lineage>
</organism>
<protein>
    <submittedName>
        <fullName evidence="11 12">Aureusidin synthase-like</fullName>
    </submittedName>
</protein>
<keyword evidence="3" id="KW-0479">Metal-binding</keyword>
<feature type="domain" description="Tyrosinase copper-binding" evidence="9">
    <location>
        <begin position="333"/>
        <end position="344"/>
    </location>
</feature>
<dbReference type="Proteomes" id="UP000504621">
    <property type="component" value="Unplaced"/>
</dbReference>
<name>A0A6J1AGY1_9ROSI</name>
<dbReference type="InterPro" id="IPR050316">
    <property type="entry name" value="Tyrosinase/Hemocyanin"/>
</dbReference>
<comment type="similarity">
    <text evidence="2">Belongs to the tyrosinase family.</text>
</comment>
<accession>A0A6J1AGY1</accession>
<dbReference type="Pfam" id="PF00264">
    <property type="entry name" value="Tyrosinase"/>
    <property type="match status" value="1"/>
</dbReference>
<dbReference type="InterPro" id="IPR002227">
    <property type="entry name" value="Tyrosinase_Cu-bd"/>
</dbReference>
<dbReference type="AlphaFoldDB" id="A0A6J1AGY1"/>
<comment type="cofactor">
    <cofactor evidence="1">
        <name>Cu(2+)</name>
        <dbReference type="ChEBI" id="CHEBI:29036"/>
    </cofactor>
</comment>
<dbReference type="RefSeq" id="XP_021286223.1">
    <property type="nucleotide sequence ID" value="XM_021430548.1"/>
</dbReference>
<dbReference type="PRINTS" id="PR00092">
    <property type="entry name" value="TYROSINASE"/>
</dbReference>
<dbReference type="OrthoDB" id="6132182at2759"/>
<feature type="chain" id="PRO_5044638296" evidence="8">
    <location>
        <begin position="24"/>
        <end position="573"/>
    </location>
</feature>
<evidence type="ECO:0000256" key="2">
    <source>
        <dbReference type="ARBA" id="ARBA00009928"/>
    </source>
</evidence>
<evidence type="ECO:0000256" key="8">
    <source>
        <dbReference type="SAM" id="SignalP"/>
    </source>
</evidence>
<dbReference type="RefSeq" id="XP_021286222.1">
    <property type="nucleotide sequence ID" value="XM_021430547.1"/>
</dbReference>
<keyword evidence="4" id="KW-0883">Thioether bond</keyword>
<evidence type="ECO:0000313" key="10">
    <source>
        <dbReference type="Proteomes" id="UP000504621"/>
    </source>
</evidence>
<keyword evidence="7" id="KW-1015">Disulfide bond</keyword>
<evidence type="ECO:0000256" key="7">
    <source>
        <dbReference type="ARBA" id="ARBA00023157"/>
    </source>
</evidence>
<keyword evidence="5" id="KW-0560">Oxidoreductase</keyword>
<dbReference type="PANTHER" id="PTHR11474">
    <property type="entry name" value="TYROSINASE FAMILY MEMBER"/>
    <property type="match status" value="1"/>
</dbReference>
<reference evidence="11 12" key="1">
    <citation type="submission" date="2025-04" db="UniProtKB">
        <authorList>
            <consortium name="RefSeq"/>
        </authorList>
    </citation>
    <scope>IDENTIFICATION</scope>
    <source>
        <tissue evidence="11 12">Leaf</tissue>
    </source>
</reference>
<dbReference type="PROSITE" id="PS00498">
    <property type="entry name" value="TYROSINASE_2"/>
    <property type="match status" value="1"/>
</dbReference>
<evidence type="ECO:0000256" key="1">
    <source>
        <dbReference type="ARBA" id="ARBA00001973"/>
    </source>
</evidence>
<keyword evidence="6" id="KW-0186">Copper</keyword>
<dbReference type="Gene3D" id="1.10.1280.10">
    <property type="entry name" value="Di-copper center containing domain from catechol oxidase"/>
    <property type="match status" value="1"/>
</dbReference>
<dbReference type="InterPro" id="IPR022739">
    <property type="entry name" value="Polyphenol_oxidase_cen"/>
</dbReference>
<evidence type="ECO:0000259" key="9">
    <source>
        <dbReference type="PROSITE" id="PS00498"/>
    </source>
</evidence>
<sequence length="573" mass="65636">MERSKWILIITLAFLLATLPVTLRNLKSNLVIQCPYLGDVTNVILGKLEGWSLGNQLEVTEEKIGGIKALGPNLTTCHPSFGRDDLLVHCCPPAFETPVPYVDFLSPDPQSPVRVRRPAHLVDENYIAKYNKALSIMKSLPYDDPRSFARQANLHCLFCTGAYDQQNSNAPLSIHRTWLFFPWHRMMIYFHERIIGSLIGDDTFALPYWAWDIPEGMVIPDMYMNKNSSFFHTERDVSHFSPKIVDLNYAYERNLSPEEQLDTNLAFMYNQMVSGARKMELFMGCIYKAGEEGYCNAPGTVELAPHNTLHTWVGSNLNPGREDMGKFYSAARDPIFYAHHPNIDRLWEVWREIHQNQMDIKDPDWLDSFFFFYDENLKLVKVEVRDVLDITKLGYSYEQVDRPWMNKRPMPSVPPKLARQILKANENKLQLSSSNHVSSSDFRSHGRALDASLTVKVNRTRNHLTKSEKEEEEVIVVHGIEVKGDAYVKFDVYVNVADETIITPKFREFAGTFAHIPGGGEMMRRKTDLKLGVSELLEDLEADQDESIWITLLPRTASCSNVTIGGVRTEHIR</sequence>
<evidence type="ECO:0000256" key="3">
    <source>
        <dbReference type="ARBA" id="ARBA00022723"/>
    </source>
</evidence>
<dbReference type="GeneID" id="110417942"/>
<dbReference type="GO" id="GO:0046872">
    <property type="term" value="F:metal ion binding"/>
    <property type="evidence" value="ECO:0007669"/>
    <property type="project" value="UniProtKB-KW"/>
</dbReference>
<evidence type="ECO:0000313" key="11">
    <source>
        <dbReference type="RefSeq" id="XP_021286222.1"/>
    </source>
</evidence>
<dbReference type="PANTHER" id="PTHR11474:SF128">
    <property type="entry name" value="AUREUSIDIN SYNTHASE-LIKE"/>
    <property type="match status" value="1"/>
</dbReference>
<dbReference type="Pfam" id="PF12142">
    <property type="entry name" value="PPO1_DWL"/>
    <property type="match status" value="1"/>
</dbReference>
<evidence type="ECO:0000256" key="6">
    <source>
        <dbReference type="ARBA" id="ARBA00023008"/>
    </source>
</evidence>
<evidence type="ECO:0000313" key="12">
    <source>
        <dbReference type="RefSeq" id="XP_021286223.1"/>
    </source>
</evidence>
<keyword evidence="8" id="KW-0732">Signal</keyword>
<dbReference type="Pfam" id="PF12143">
    <property type="entry name" value="PPO1_KFDV"/>
    <property type="match status" value="1"/>
</dbReference>
<dbReference type="InterPro" id="IPR008922">
    <property type="entry name" value="Di-copper_centre_dom_sf"/>
</dbReference>
<dbReference type="GO" id="GO:0004097">
    <property type="term" value="F:catechol oxidase activity"/>
    <property type="evidence" value="ECO:0007669"/>
    <property type="project" value="InterPro"/>
</dbReference>
<evidence type="ECO:0000256" key="4">
    <source>
        <dbReference type="ARBA" id="ARBA00022784"/>
    </source>
</evidence>